<name>A0ABY5FVX0_9MICO</name>
<dbReference type="EMBL" id="CP101497">
    <property type="protein sequence ID" value="UTT62446.1"/>
    <property type="molecule type" value="Genomic_DNA"/>
</dbReference>
<dbReference type="Proteomes" id="UP001060039">
    <property type="component" value="Chromosome"/>
</dbReference>
<protein>
    <submittedName>
        <fullName evidence="1">Uncharacterized protein</fullName>
    </submittedName>
</protein>
<gene>
    <name evidence="1" type="ORF">NNL39_12450</name>
</gene>
<organism evidence="1 2">
    <name type="scientific">Microcella humidisoli</name>
    <dbReference type="NCBI Taxonomy" id="2963406"/>
    <lineage>
        <taxon>Bacteria</taxon>
        <taxon>Bacillati</taxon>
        <taxon>Actinomycetota</taxon>
        <taxon>Actinomycetes</taxon>
        <taxon>Micrococcales</taxon>
        <taxon>Microbacteriaceae</taxon>
        <taxon>Microcella</taxon>
    </lineage>
</organism>
<keyword evidence="2" id="KW-1185">Reference proteome</keyword>
<accession>A0ABY5FVX0</accession>
<evidence type="ECO:0000313" key="1">
    <source>
        <dbReference type="EMBL" id="UTT62446.1"/>
    </source>
</evidence>
<dbReference type="RefSeq" id="WP_255159589.1">
    <property type="nucleotide sequence ID" value="NZ_CP101497.1"/>
</dbReference>
<reference evidence="1" key="1">
    <citation type="submission" date="2022-07" db="EMBL/GenBank/DDBJ databases">
        <title>Taxonomic analysis of Microcella humidisoli nov. sp., isolated from riverside soil.</title>
        <authorList>
            <person name="Molina K.M."/>
            <person name="Kim S.B."/>
        </authorList>
    </citation>
    <scope>NUCLEOTIDE SEQUENCE</scope>
    <source>
        <strain evidence="1">MMS21-STM10</strain>
    </source>
</reference>
<sequence length="69" mass="7805">MSMPLDDAAEPPPVAAFATDQYDVARDQFDGVMRQWLSSIRPTYRRAVRGRTERADAVLGLMRGRHRAT</sequence>
<evidence type="ECO:0000313" key="2">
    <source>
        <dbReference type="Proteomes" id="UP001060039"/>
    </source>
</evidence>
<proteinExistence type="predicted"/>